<feature type="compositionally biased region" description="Basic and acidic residues" evidence="1">
    <location>
        <begin position="96"/>
        <end position="107"/>
    </location>
</feature>
<reference evidence="2 3" key="2">
    <citation type="submission" date="2019-04" db="EMBL/GenBank/DDBJ databases">
        <title>The genome sequence of big-headed turtle.</title>
        <authorList>
            <person name="Gong S."/>
        </authorList>
    </citation>
    <scope>NUCLEOTIDE SEQUENCE [LARGE SCALE GENOMIC DNA]</scope>
    <source>
        <strain evidence="2">DO16091913</strain>
        <tissue evidence="2">Muscle</tissue>
    </source>
</reference>
<proteinExistence type="predicted"/>
<dbReference type="OrthoDB" id="10425828at2759"/>
<dbReference type="AlphaFoldDB" id="A0A4D9DL77"/>
<evidence type="ECO:0000256" key="1">
    <source>
        <dbReference type="SAM" id="MobiDB-lite"/>
    </source>
</evidence>
<name>A0A4D9DL77_9SAUR</name>
<accession>A0A4D9DL77</accession>
<gene>
    <name evidence="2" type="ORF">DR999_PMT21192</name>
</gene>
<reference evidence="2 3" key="1">
    <citation type="submission" date="2019-04" db="EMBL/GenBank/DDBJ databases">
        <title>Draft genome of the big-headed turtle Platysternon megacephalum.</title>
        <authorList>
            <person name="Gong S."/>
        </authorList>
    </citation>
    <scope>NUCLEOTIDE SEQUENCE [LARGE SCALE GENOMIC DNA]</scope>
    <source>
        <strain evidence="2">DO16091913</strain>
        <tissue evidence="2">Muscle</tissue>
    </source>
</reference>
<sequence length="199" mass="21661">MSAVVRMSGERWGRLAAVGERLAAIAHSAVAAGVELRAALQEELAAVATVAEPEGGQALQPEKIGASSSLLVRLGELRLKPLRSGGAERCPAHRSAKQEDDKSKSQEELIPATTPAPQQWEEVFALEAPSTTQQDMNQEMGMLALETIVKNQEAMRSLMAELVQSMGAVEQRIRNIEQEMGLITRFTQELNELGEDNWT</sequence>
<keyword evidence="3" id="KW-1185">Reference proteome</keyword>
<dbReference type="EMBL" id="QXTE01000547">
    <property type="protein sequence ID" value="TFJ96987.1"/>
    <property type="molecule type" value="Genomic_DNA"/>
</dbReference>
<dbReference type="Proteomes" id="UP000297703">
    <property type="component" value="Unassembled WGS sequence"/>
</dbReference>
<feature type="region of interest" description="Disordered" evidence="1">
    <location>
        <begin position="83"/>
        <end position="114"/>
    </location>
</feature>
<evidence type="ECO:0000313" key="2">
    <source>
        <dbReference type="EMBL" id="TFJ96987.1"/>
    </source>
</evidence>
<protein>
    <submittedName>
        <fullName evidence="2">Interferon-inducible GTPase 5-like</fullName>
    </submittedName>
</protein>
<evidence type="ECO:0000313" key="3">
    <source>
        <dbReference type="Proteomes" id="UP000297703"/>
    </source>
</evidence>
<organism evidence="2 3">
    <name type="scientific">Platysternon megacephalum</name>
    <name type="common">big-headed turtle</name>
    <dbReference type="NCBI Taxonomy" id="55544"/>
    <lineage>
        <taxon>Eukaryota</taxon>
        <taxon>Metazoa</taxon>
        <taxon>Chordata</taxon>
        <taxon>Craniata</taxon>
        <taxon>Vertebrata</taxon>
        <taxon>Euteleostomi</taxon>
        <taxon>Archelosauria</taxon>
        <taxon>Testudinata</taxon>
        <taxon>Testudines</taxon>
        <taxon>Cryptodira</taxon>
        <taxon>Durocryptodira</taxon>
        <taxon>Testudinoidea</taxon>
        <taxon>Platysternidae</taxon>
        <taxon>Platysternon</taxon>
    </lineage>
</organism>
<comment type="caution">
    <text evidence="2">The sequence shown here is derived from an EMBL/GenBank/DDBJ whole genome shotgun (WGS) entry which is preliminary data.</text>
</comment>